<evidence type="ECO:0000313" key="3">
    <source>
        <dbReference type="Proteomes" id="UP000187203"/>
    </source>
</evidence>
<accession>A0A1R3GVW0</accession>
<dbReference type="AlphaFoldDB" id="A0A1R3GVW0"/>
<proteinExistence type="predicted"/>
<reference evidence="3" key="1">
    <citation type="submission" date="2013-09" db="EMBL/GenBank/DDBJ databases">
        <title>Corchorus olitorius genome sequencing.</title>
        <authorList>
            <person name="Alam M."/>
            <person name="Haque M.S."/>
            <person name="Islam M.S."/>
            <person name="Emdad E.M."/>
            <person name="Islam M.M."/>
            <person name="Ahmed B."/>
            <person name="Halim A."/>
            <person name="Hossen Q.M.M."/>
            <person name="Hossain M.Z."/>
            <person name="Ahmed R."/>
            <person name="Khan M.M."/>
            <person name="Islam R."/>
            <person name="Rashid M.M."/>
            <person name="Khan S.A."/>
            <person name="Rahman M.S."/>
            <person name="Alam M."/>
            <person name="Yahiya A.S."/>
            <person name="Khan M.S."/>
            <person name="Azam M.S."/>
            <person name="Haque T."/>
            <person name="Lashkar M.Z.H."/>
            <person name="Akhand A.I."/>
            <person name="Morshed G."/>
            <person name="Roy S."/>
            <person name="Uddin K.S."/>
            <person name="Rabeya T."/>
            <person name="Hossain A.S."/>
            <person name="Chowdhury A."/>
            <person name="Snigdha A.R."/>
            <person name="Mortoza M.S."/>
            <person name="Matin S.A."/>
            <person name="Hoque S.M.E."/>
            <person name="Islam M.K."/>
            <person name="Roy D.K."/>
            <person name="Haider R."/>
            <person name="Moosa M.M."/>
            <person name="Elias S.M."/>
            <person name="Hasan A.M."/>
            <person name="Jahan S."/>
            <person name="Shafiuddin M."/>
            <person name="Mahmood N."/>
            <person name="Shommy N.S."/>
        </authorList>
    </citation>
    <scope>NUCLEOTIDE SEQUENCE [LARGE SCALE GENOMIC DNA]</scope>
    <source>
        <strain evidence="3">cv. O-4</strain>
    </source>
</reference>
<evidence type="ECO:0000256" key="1">
    <source>
        <dbReference type="SAM" id="MobiDB-lite"/>
    </source>
</evidence>
<keyword evidence="3" id="KW-1185">Reference proteome</keyword>
<feature type="region of interest" description="Disordered" evidence="1">
    <location>
        <begin position="1"/>
        <end position="20"/>
    </location>
</feature>
<gene>
    <name evidence="2" type="ORF">COLO4_33167</name>
</gene>
<dbReference type="EMBL" id="AWUE01021436">
    <property type="protein sequence ID" value="OMO62223.1"/>
    <property type="molecule type" value="Genomic_DNA"/>
</dbReference>
<comment type="caution">
    <text evidence="2">The sequence shown here is derived from an EMBL/GenBank/DDBJ whole genome shotgun (WGS) entry which is preliminary data.</text>
</comment>
<sequence length="32" mass="3586">MAKSALSPWTASPHMDHPTPPRLVYEITKLPL</sequence>
<dbReference type="Proteomes" id="UP000187203">
    <property type="component" value="Unassembled WGS sequence"/>
</dbReference>
<protein>
    <submittedName>
        <fullName evidence="2">Uncharacterized protein</fullName>
    </submittedName>
</protein>
<name>A0A1R3GVW0_9ROSI</name>
<organism evidence="2 3">
    <name type="scientific">Corchorus olitorius</name>
    <dbReference type="NCBI Taxonomy" id="93759"/>
    <lineage>
        <taxon>Eukaryota</taxon>
        <taxon>Viridiplantae</taxon>
        <taxon>Streptophyta</taxon>
        <taxon>Embryophyta</taxon>
        <taxon>Tracheophyta</taxon>
        <taxon>Spermatophyta</taxon>
        <taxon>Magnoliopsida</taxon>
        <taxon>eudicotyledons</taxon>
        <taxon>Gunneridae</taxon>
        <taxon>Pentapetalae</taxon>
        <taxon>rosids</taxon>
        <taxon>malvids</taxon>
        <taxon>Malvales</taxon>
        <taxon>Malvaceae</taxon>
        <taxon>Grewioideae</taxon>
        <taxon>Apeibeae</taxon>
        <taxon>Corchorus</taxon>
    </lineage>
</organism>
<evidence type="ECO:0000313" key="2">
    <source>
        <dbReference type="EMBL" id="OMO62223.1"/>
    </source>
</evidence>